<name>A0AAV2G0A6_9ROSI</name>
<organism evidence="1 2">
    <name type="scientific">Linum trigynum</name>
    <dbReference type="NCBI Taxonomy" id="586398"/>
    <lineage>
        <taxon>Eukaryota</taxon>
        <taxon>Viridiplantae</taxon>
        <taxon>Streptophyta</taxon>
        <taxon>Embryophyta</taxon>
        <taxon>Tracheophyta</taxon>
        <taxon>Spermatophyta</taxon>
        <taxon>Magnoliopsida</taxon>
        <taxon>eudicotyledons</taxon>
        <taxon>Gunneridae</taxon>
        <taxon>Pentapetalae</taxon>
        <taxon>rosids</taxon>
        <taxon>fabids</taxon>
        <taxon>Malpighiales</taxon>
        <taxon>Linaceae</taxon>
        <taxon>Linum</taxon>
    </lineage>
</organism>
<evidence type="ECO:0000313" key="1">
    <source>
        <dbReference type="EMBL" id="CAL1403674.1"/>
    </source>
</evidence>
<dbReference type="EMBL" id="OZ034820">
    <property type="protein sequence ID" value="CAL1403674.1"/>
    <property type="molecule type" value="Genomic_DNA"/>
</dbReference>
<accession>A0AAV2G0A6</accession>
<evidence type="ECO:0000313" key="2">
    <source>
        <dbReference type="Proteomes" id="UP001497516"/>
    </source>
</evidence>
<sequence>MFYLLTYPPSPSLQPYKTNSHDLGFAPGGDDAAARDHDAAARDHVVAARDHVAAARDHHRRHSVLFCSRICRSEIPIIFLICSDVTAGLFLGDQPQQVWDCALKA</sequence>
<gene>
    <name evidence="1" type="ORF">LTRI10_LOCUS43587</name>
</gene>
<dbReference type="AlphaFoldDB" id="A0AAV2G0A6"/>
<proteinExistence type="predicted"/>
<dbReference type="Proteomes" id="UP001497516">
    <property type="component" value="Chromosome 7"/>
</dbReference>
<protein>
    <submittedName>
        <fullName evidence="1">Uncharacterized protein</fullName>
    </submittedName>
</protein>
<reference evidence="1 2" key="1">
    <citation type="submission" date="2024-04" db="EMBL/GenBank/DDBJ databases">
        <authorList>
            <person name="Fracassetti M."/>
        </authorList>
    </citation>
    <scope>NUCLEOTIDE SEQUENCE [LARGE SCALE GENOMIC DNA]</scope>
</reference>
<keyword evidence="2" id="KW-1185">Reference proteome</keyword>